<name>A0AAD4QQ33_9AGAM</name>
<protein>
    <submittedName>
        <fullName evidence="1">Uncharacterized protein</fullName>
    </submittedName>
</protein>
<sequence>MPLLPMAIETGNRYAKQNLLKAFKAACLLHTFVNEDTEKFMANPLKCELQGDLPYVNQVPAIPGPGMFNFKTGREVYQGESG</sequence>
<comment type="caution">
    <text evidence="1">The sequence shown here is derived from an EMBL/GenBank/DDBJ whole genome shotgun (WGS) entry which is preliminary data.</text>
</comment>
<evidence type="ECO:0000313" key="1">
    <source>
        <dbReference type="EMBL" id="KAI0306252.1"/>
    </source>
</evidence>
<accession>A0AAD4QQ33</accession>
<gene>
    <name evidence="1" type="ORF">B0F90DRAFT_727241</name>
</gene>
<dbReference type="Proteomes" id="UP001203297">
    <property type="component" value="Unassembled WGS sequence"/>
</dbReference>
<organism evidence="1 2">
    <name type="scientific">Multifurca ochricompacta</name>
    <dbReference type="NCBI Taxonomy" id="376703"/>
    <lineage>
        <taxon>Eukaryota</taxon>
        <taxon>Fungi</taxon>
        <taxon>Dikarya</taxon>
        <taxon>Basidiomycota</taxon>
        <taxon>Agaricomycotina</taxon>
        <taxon>Agaricomycetes</taxon>
        <taxon>Russulales</taxon>
        <taxon>Russulaceae</taxon>
        <taxon>Multifurca</taxon>
    </lineage>
</organism>
<dbReference type="EMBL" id="WTXG01000003">
    <property type="protein sequence ID" value="KAI0306252.1"/>
    <property type="molecule type" value="Genomic_DNA"/>
</dbReference>
<reference evidence="1" key="1">
    <citation type="journal article" date="2022" name="New Phytol.">
        <title>Evolutionary transition to the ectomycorrhizal habit in the genomes of a hyperdiverse lineage of mushroom-forming fungi.</title>
        <authorList>
            <person name="Looney B."/>
            <person name="Miyauchi S."/>
            <person name="Morin E."/>
            <person name="Drula E."/>
            <person name="Courty P.E."/>
            <person name="Kohler A."/>
            <person name="Kuo A."/>
            <person name="LaButti K."/>
            <person name="Pangilinan J."/>
            <person name="Lipzen A."/>
            <person name="Riley R."/>
            <person name="Andreopoulos W."/>
            <person name="He G."/>
            <person name="Johnson J."/>
            <person name="Nolan M."/>
            <person name="Tritt A."/>
            <person name="Barry K.W."/>
            <person name="Grigoriev I.V."/>
            <person name="Nagy L.G."/>
            <person name="Hibbett D."/>
            <person name="Henrissat B."/>
            <person name="Matheny P.B."/>
            <person name="Labbe J."/>
            <person name="Martin F.M."/>
        </authorList>
    </citation>
    <scope>NUCLEOTIDE SEQUENCE</scope>
    <source>
        <strain evidence="1">BPL690</strain>
    </source>
</reference>
<evidence type="ECO:0000313" key="2">
    <source>
        <dbReference type="Proteomes" id="UP001203297"/>
    </source>
</evidence>
<keyword evidence="2" id="KW-1185">Reference proteome</keyword>
<dbReference type="AlphaFoldDB" id="A0AAD4QQ33"/>
<proteinExistence type="predicted"/>